<organism evidence="10 11">
    <name type="scientific">Candidatus Ryanbacteria bacterium RIFCSPHIGHO2_01_FULL_48_27</name>
    <dbReference type="NCBI Taxonomy" id="1802115"/>
    <lineage>
        <taxon>Bacteria</taxon>
        <taxon>Candidatus Ryaniibacteriota</taxon>
    </lineage>
</organism>
<evidence type="ECO:0000256" key="1">
    <source>
        <dbReference type="ARBA" id="ARBA00004370"/>
    </source>
</evidence>
<keyword evidence="7 9" id="KW-0811">Translocation</keyword>
<dbReference type="Gene3D" id="1.20.5.1030">
    <property type="entry name" value="Preprotein translocase secy subunit"/>
    <property type="match status" value="1"/>
</dbReference>
<comment type="similarity">
    <text evidence="9">Belongs to the SecE/SEC61-gamma family.</text>
</comment>
<protein>
    <recommendedName>
        <fullName evidence="9">Protein translocase subunit SecE</fullName>
    </recommendedName>
</protein>
<dbReference type="GO" id="GO:0009306">
    <property type="term" value="P:protein secretion"/>
    <property type="evidence" value="ECO:0007669"/>
    <property type="project" value="UniProtKB-UniRule"/>
</dbReference>
<dbReference type="Proteomes" id="UP000177785">
    <property type="component" value="Unassembled WGS sequence"/>
</dbReference>
<evidence type="ECO:0000256" key="4">
    <source>
        <dbReference type="ARBA" id="ARBA00022692"/>
    </source>
</evidence>
<dbReference type="GO" id="GO:0005886">
    <property type="term" value="C:plasma membrane"/>
    <property type="evidence" value="ECO:0007669"/>
    <property type="project" value="UniProtKB-SubCell"/>
</dbReference>
<keyword evidence="5 9" id="KW-0653">Protein transport</keyword>
<dbReference type="NCBIfam" id="TIGR00964">
    <property type="entry name" value="secE_bact"/>
    <property type="match status" value="1"/>
</dbReference>
<evidence type="ECO:0000256" key="8">
    <source>
        <dbReference type="ARBA" id="ARBA00023136"/>
    </source>
</evidence>
<evidence type="ECO:0000256" key="5">
    <source>
        <dbReference type="ARBA" id="ARBA00022927"/>
    </source>
</evidence>
<dbReference type="GO" id="GO:0008320">
    <property type="term" value="F:protein transmembrane transporter activity"/>
    <property type="evidence" value="ECO:0007669"/>
    <property type="project" value="UniProtKB-UniRule"/>
</dbReference>
<evidence type="ECO:0000256" key="2">
    <source>
        <dbReference type="ARBA" id="ARBA00022448"/>
    </source>
</evidence>
<keyword evidence="3 9" id="KW-1003">Cell membrane</keyword>
<keyword evidence="8 9" id="KW-0472">Membrane</keyword>
<dbReference type="HAMAP" id="MF_00422">
    <property type="entry name" value="SecE"/>
    <property type="match status" value="1"/>
</dbReference>
<evidence type="ECO:0000313" key="10">
    <source>
        <dbReference type="EMBL" id="OGZ45870.1"/>
    </source>
</evidence>
<dbReference type="PANTHER" id="PTHR33910">
    <property type="entry name" value="PROTEIN TRANSLOCASE SUBUNIT SECE"/>
    <property type="match status" value="1"/>
</dbReference>
<evidence type="ECO:0000256" key="9">
    <source>
        <dbReference type="HAMAP-Rule" id="MF_00422"/>
    </source>
</evidence>
<dbReference type="InterPro" id="IPR038379">
    <property type="entry name" value="SecE_sf"/>
</dbReference>
<accession>A0A1G2G7A4</accession>
<comment type="function">
    <text evidence="9">Essential subunit of the Sec protein translocation channel SecYEG. Clamps together the 2 halves of SecY. May contact the channel plug during translocation.</text>
</comment>
<comment type="subunit">
    <text evidence="9">Component of the Sec protein translocase complex. Heterotrimer consisting of SecY, SecE and SecG subunits. The heterotrimers can form oligomers, although 1 heterotrimer is thought to be able to translocate proteins. Interacts with the ribosome. Interacts with SecDF, and other proteins may be involved. Interacts with SecA.</text>
</comment>
<keyword evidence="4 9" id="KW-0812">Transmembrane</keyword>
<evidence type="ECO:0000313" key="11">
    <source>
        <dbReference type="Proteomes" id="UP000177785"/>
    </source>
</evidence>
<keyword evidence="2 9" id="KW-0813">Transport</keyword>
<evidence type="ECO:0000256" key="6">
    <source>
        <dbReference type="ARBA" id="ARBA00022989"/>
    </source>
</evidence>
<feature type="transmembrane region" description="Helical" evidence="9">
    <location>
        <begin position="30"/>
        <end position="53"/>
    </location>
</feature>
<dbReference type="PANTHER" id="PTHR33910:SF1">
    <property type="entry name" value="PROTEIN TRANSLOCASE SUBUNIT SECE"/>
    <property type="match status" value="1"/>
</dbReference>
<dbReference type="GO" id="GO:0043952">
    <property type="term" value="P:protein transport by the Sec complex"/>
    <property type="evidence" value="ECO:0007669"/>
    <property type="project" value="UniProtKB-UniRule"/>
</dbReference>
<proteinExistence type="inferred from homology"/>
<keyword evidence="6 9" id="KW-1133">Transmembrane helix</keyword>
<comment type="subcellular location">
    <subcellularLocation>
        <location evidence="9">Cell membrane</location>
        <topology evidence="9">Single-pass membrane protein</topology>
    </subcellularLocation>
    <subcellularLocation>
        <location evidence="1">Membrane</location>
    </subcellularLocation>
</comment>
<dbReference type="EMBL" id="MHNL01000005">
    <property type="protein sequence ID" value="OGZ45870.1"/>
    <property type="molecule type" value="Genomic_DNA"/>
</dbReference>
<name>A0A1G2G7A4_9BACT</name>
<evidence type="ECO:0000256" key="7">
    <source>
        <dbReference type="ARBA" id="ARBA00023010"/>
    </source>
</evidence>
<dbReference type="AlphaFoldDB" id="A0A1G2G7A4"/>
<sequence>MSNKISTYFRETQTEMKRVTWPSRAETMRFTALVVSVSVGVALFLGALDFGFVRLLEVFIF</sequence>
<dbReference type="GO" id="GO:0006605">
    <property type="term" value="P:protein targeting"/>
    <property type="evidence" value="ECO:0007669"/>
    <property type="project" value="UniProtKB-UniRule"/>
</dbReference>
<dbReference type="GO" id="GO:0065002">
    <property type="term" value="P:intracellular protein transmembrane transport"/>
    <property type="evidence" value="ECO:0007669"/>
    <property type="project" value="UniProtKB-UniRule"/>
</dbReference>
<evidence type="ECO:0000256" key="3">
    <source>
        <dbReference type="ARBA" id="ARBA00022475"/>
    </source>
</evidence>
<comment type="caution">
    <text evidence="10">The sequence shown here is derived from an EMBL/GenBank/DDBJ whole genome shotgun (WGS) entry which is preliminary data.</text>
</comment>
<reference evidence="10 11" key="1">
    <citation type="journal article" date="2016" name="Nat. Commun.">
        <title>Thousands of microbial genomes shed light on interconnected biogeochemical processes in an aquifer system.</title>
        <authorList>
            <person name="Anantharaman K."/>
            <person name="Brown C.T."/>
            <person name="Hug L.A."/>
            <person name="Sharon I."/>
            <person name="Castelle C.J."/>
            <person name="Probst A.J."/>
            <person name="Thomas B.C."/>
            <person name="Singh A."/>
            <person name="Wilkins M.J."/>
            <person name="Karaoz U."/>
            <person name="Brodie E.L."/>
            <person name="Williams K.H."/>
            <person name="Hubbard S.S."/>
            <person name="Banfield J.F."/>
        </authorList>
    </citation>
    <scope>NUCLEOTIDE SEQUENCE [LARGE SCALE GENOMIC DNA]</scope>
</reference>
<dbReference type="Pfam" id="PF00584">
    <property type="entry name" value="SecE"/>
    <property type="match status" value="1"/>
</dbReference>
<dbReference type="InterPro" id="IPR005807">
    <property type="entry name" value="SecE_bac"/>
</dbReference>
<dbReference type="PROSITE" id="PS01067">
    <property type="entry name" value="SECE_SEC61G"/>
    <property type="match status" value="1"/>
</dbReference>
<gene>
    <name evidence="9" type="primary">secE</name>
    <name evidence="10" type="ORF">A2756_03100</name>
</gene>
<dbReference type="STRING" id="1802115.A2756_03100"/>
<dbReference type="InterPro" id="IPR001901">
    <property type="entry name" value="Translocase_SecE/Sec61-g"/>
</dbReference>